<keyword evidence="10" id="KW-0963">Cytoplasm</keyword>
<comment type="catalytic activity">
    <reaction evidence="9 10">
        <text>L-glutamine + H2O = L-glutamate + NH4(+)</text>
        <dbReference type="Rhea" id="RHEA:15889"/>
        <dbReference type="ChEBI" id="CHEBI:15377"/>
        <dbReference type="ChEBI" id="CHEBI:28938"/>
        <dbReference type="ChEBI" id="CHEBI:29985"/>
        <dbReference type="ChEBI" id="CHEBI:58359"/>
        <dbReference type="EC" id="3.5.1.2"/>
    </reaction>
</comment>
<evidence type="ECO:0000256" key="6">
    <source>
        <dbReference type="ARBA" id="ARBA00023102"/>
    </source>
</evidence>
<dbReference type="EMBL" id="MH449680">
    <property type="protein sequence ID" value="AXL04990.1"/>
    <property type="molecule type" value="Genomic_DNA"/>
</dbReference>
<dbReference type="PIRSF" id="PIRSF000495">
    <property type="entry name" value="Amidotransf_hisH"/>
    <property type="match status" value="1"/>
</dbReference>
<evidence type="ECO:0000256" key="5">
    <source>
        <dbReference type="ARBA" id="ARBA00022962"/>
    </source>
</evidence>
<gene>
    <name evidence="13" type="primary">wbuY</name>
    <name evidence="10" type="synonym">hisH</name>
</gene>
<reference evidence="13" key="1">
    <citation type="submission" date="2018-06" db="EMBL/GenBank/DDBJ databases">
        <title>Genetic diversity of the Aeromonas Hydrophila O antigens and development of a suspension array for serotype detection.</title>
        <authorList>
            <person name="Cao H."/>
            <person name="Liu B."/>
        </authorList>
    </citation>
    <scope>NUCLEOTIDE SEQUENCE</scope>
    <source>
        <strain evidence="13">G5380</strain>
    </source>
</reference>
<evidence type="ECO:0000259" key="12">
    <source>
        <dbReference type="Pfam" id="PF00117"/>
    </source>
</evidence>
<dbReference type="GO" id="GO:0000105">
    <property type="term" value="P:L-histidine biosynthetic process"/>
    <property type="evidence" value="ECO:0007669"/>
    <property type="project" value="UniProtKB-UniRule"/>
</dbReference>
<dbReference type="PANTHER" id="PTHR42701:SF1">
    <property type="entry name" value="IMIDAZOLE GLYCEROL PHOSPHATE SYNTHASE SUBUNIT HISH"/>
    <property type="match status" value="1"/>
</dbReference>
<dbReference type="InterPro" id="IPR029062">
    <property type="entry name" value="Class_I_gatase-like"/>
</dbReference>
<evidence type="ECO:0000256" key="7">
    <source>
        <dbReference type="ARBA" id="ARBA00023239"/>
    </source>
</evidence>
<protein>
    <recommendedName>
        <fullName evidence="10">Imidazole glycerol phosphate synthase subunit HisH</fullName>
        <ecNumber evidence="10">4.3.2.10</ecNumber>
    </recommendedName>
    <alternativeName>
        <fullName evidence="10">IGP synthase glutaminase subunit</fullName>
        <ecNumber evidence="10">3.5.1.2</ecNumber>
    </alternativeName>
    <alternativeName>
        <fullName evidence="10">IGP synthase subunit HisH</fullName>
    </alternativeName>
    <alternativeName>
        <fullName evidence="10">ImGP synthase subunit HisH</fullName>
        <shortName evidence="10">IGPS subunit HisH</shortName>
    </alternativeName>
</protein>
<evidence type="ECO:0000256" key="1">
    <source>
        <dbReference type="ARBA" id="ARBA00005091"/>
    </source>
</evidence>
<evidence type="ECO:0000256" key="3">
    <source>
        <dbReference type="ARBA" id="ARBA00022605"/>
    </source>
</evidence>
<dbReference type="SUPFAM" id="SSF52317">
    <property type="entry name" value="Class I glutamine amidotransferase-like"/>
    <property type="match status" value="1"/>
</dbReference>
<keyword evidence="5 10" id="KW-0315">Glutamine amidotransferase</keyword>
<dbReference type="PROSITE" id="PS51273">
    <property type="entry name" value="GATASE_TYPE_1"/>
    <property type="match status" value="1"/>
</dbReference>
<comment type="subunit">
    <text evidence="2 10">Heterodimer of HisH and HisF.</text>
</comment>
<evidence type="ECO:0000256" key="11">
    <source>
        <dbReference type="PIRSR" id="PIRSR000495-1"/>
    </source>
</evidence>
<dbReference type="PANTHER" id="PTHR42701">
    <property type="entry name" value="IMIDAZOLE GLYCEROL PHOSPHATE SYNTHASE SUBUNIT HISH"/>
    <property type="match status" value="1"/>
</dbReference>
<keyword evidence="4 10" id="KW-0378">Hydrolase</keyword>
<dbReference type="GO" id="GO:0004359">
    <property type="term" value="F:glutaminase activity"/>
    <property type="evidence" value="ECO:0007669"/>
    <property type="project" value="UniProtKB-EC"/>
</dbReference>
<comment type="pathway">
    <text evidence="1 10">Amino-acid biosynthesis; L-histidine biosynthesis; L-histidine from 5-phospho-alpha-D-ribose 1-diphosphate: step 5/9.</text>
</comment>
<dbReference type="CDD" id="cd01748">
    <property type="entry name" value="GATase1_IGP_Synthase"/>
    <property type="match status" value="1"/>
</dbReference>
<feature type="domain" description="Glutamine amidotransferase" evidence="12">
    <location>
        <begin position="4"/>
        <end position="202"/>
    </location>
</feature>
<evidence type="ECO:0000313" key="13">
    <source>
        <dbReference type="EMBL" id="AXL04990.1"/>
    </source>
</evidence>
<organism evidence="13">
    <name type="scientific">Aeromonas hydrophila</name>
    <dbReference type="NCBI Taxonomy" id="644"/>
    <lineage>
        <taxon>Bacteria</taxon>
        <taxon>Pseudomonadati</taxon>
        <taxon>Pseudomonadota</taxon>
        <taxon>Gammaproteobacteria</taxon>
        <taxon>Aeromonadales</taxon>
        <taxon>Aeromonadaceae</taxon>
        <taxon>Aeromonas</taxon>
    </lineage>
</organism>
<feature type="active site" evidence="10 11">
    <location>
        <position position="187"/>
    </location>
</feature>
<dbReference type="UniPathway" id="UPA00031">
    <property type="reaction ID" value="UER00010"/>
</dbReference>
<dbReference type="GO" id="GO:0005737">
    <property type="term" value="C:cytoplasm"/>
    <property type="evidence" value="ECO:0007669"/>
    <property type="project" value="UniProtKB-SubCell"/>
</dbReference>
<dbReference type="Pfam" id="PF00117">
    <property type="entry name" value="GATase"/>
    <property type="match status" value="1"/>
</dbReference>
<dbReference type="InterPro" id="IPR017926">
    <property type="entry name" value="GATASE"/>
</dbReference>
<dbReference type="InterPro" id="IPR010139">
    <property type="entry name" value="Imidazole-glycPsynth_HisH"/>
</dbReference>
<sequence>MIALIDYGIGNLQAFLNLYERLHIPVIVAKTIEHIEQADKLILPGVGHFDHAMQLFNASPMRDAVINRVIHDKVPILGICVGMQMLAFASEEGIEPGLGWIPGHVRSLKHVLAHTNLPMPHMGWNDVVADKNAPLFKNFASDDARFYFLHSYYFEPEHSDFCIAQCDYGISFSCAVSKGNIFGVQFHPEKSHHFGEQLLRNFAEL</sequence>
<dbReference type="EC" id="3.5.1.2" evidence="10"/>
<comment type="subcellular location">
    <subcellularLocation>
        <location evidence="10">Cytoplasm</location>
    </subcellularLocation>
</comment>
<keyword evidence="3 10" id="KW-0028">Amino-acid biosynthesis</keyword>
<dbReference type="EC" id="4.3.2.10" evidence="10"/>
<dbReference type="GO" id="GO:0016829">
    <property type="term" value="F:lyase activity"/>
    <property type="evidence" value="ECO:0007669"/>
    <property type="project" value="UniProtKB-KW"/>
</dbReference>
<evidence type="ECO:0000256" key="2">
    <source>
        <dbReference type="ARBA" id="ARBA00011152"/>
    </source>
</evidence>
<dbReference type="HAMAP" id="MF_00278">
    <property type="entry name" value="HisH"/>
    <property type="match status" value="1"/>
</dbReference>
<comment type="catalytic activity">
    <reaction evidence="8 10">
        <text>5-[(5-phospho-1-deoxy-D-ribulos-1-ylimino)methylamino]-1-(5-phospho-beta-D-ribosyl)imidazole-4-carboxamide + L-glutamine = D-erythro-1-(imidazol-4-yl)glycerol 3-phosphate + 5-amino-1-(5-phospho-beta-D-ribosyl)imidazole-4-carboxamide + L-glutamate + H(+)</text>
        <dbReference type="Rhea" id="RHEA:24793"/>
        <dbReference type="ChEBI" id="CHEBI:15378"/>
        <dbReference type="ChEBI" id="CHEBI:29985"/>
        <dbReference type="ChEBI" id="CHEBI:58278"/>
        <dbReference type="ChEBI" id="CHEBI:58359"/>
        <dbReference type="ChEBI" id="CHEBI:58475"/>
        <dbReference type="ChEBI" id="CHEBI:58525"/>
        <dbReference type="EC" id="4.3.2.10"/>
    </reaction>
</comment>
<accession>A0A346ACM8</accession>
<dbReference type="GO" id="GO:0000107">
    <property type="term" value="F:imidazoleglycerol-phosphate synthase activity"/>
    <property type="evidence" value="ECO:0007669"/>
    <property type="project" value="UniProtKB-UniRule"/>
</dbReference>
<dbReference type="Gene3D" id="3.40.50.880">
    <property type="match status" value="1"/>
</dbReference>
<feature type="active site" evidence="10 11">
    <location>
        <position position="189"/>
    </location>
</feature>
<proteinExistence type="inferred from homology"/>
<evidence type="ECO:0000256" key="8">
    <source>
        <dbReference type="ARBA" id="ARBA00047838"/>
    </source>
</evidence>
<comment type="function">
    <text evidence="10">IGPS catalyzes the conversion of PRFAR and glutamine to IGP, AICAR and glutamate. The HisH subunit catalyzes the hydrolysis of glutamine to glutamate and ammonia as part of the synthesis of IGP and AICAR. The resulting ammonia molecule is channeled to the active site of HisF.</text>
</comment>
<keyword evidence="6 10" id="KW-0368">Histidine biosynthesis</keyword>
<dbReference type="NCBIfam" id="TIGR01855">
    <property type="entry name" value="IMP_synth_hisH"/>
    <property type="match status" value="1"/>
</dbReference>
<evidence type="ECO:0000256" key="9">
    <source>
        <dbReference type="ARBA" id="ARBA00049534"/>
    </source>
</evidence>
<dbReference type="AlphaFoldDB" id="A0A346ACM8"/>
<keyword evidence="7 10" id="KW-0456">Lyase</keyword>
<feature type="active site" description="Nucleophile" evidence="10 11">
    <location>
        <position position="80"/>
    </location>
</feature>
<evidence type="ECO:0000256" key="10">
    <source>
        <dbReference type="HAMAP-Rule" id="MF_00278"/>
    </source>
</evidence>
<name>A0A346ACM8_AERHY</name>
<evidence type="ECO:0000256" key="4">
    <source>
        <dbReference type="ARBA" id="ARBA00022801"/>
    </source>
</evidence>